<dbReference type="Gene3D" id="3.60.15.10">
    <property type="entry name" value="Ribonuclease Z/Hydroxyacylglutathione hydrolase-like"/>
    <property type="match status" value="1"/>
</dbReference>
<name>A0A0W8E358_9ZZZZ</name>
<evidence type="ECO:0008006" key="2">
    <source>
        <dbReference type="Google" id="ProtNLM"/>
    </source>
</evidence>
<evidence type="ECO:0000313" key="1">
    <source>
        <dbReference type="EMBL" id="KUG02921.1"/>
    </source>
</evidence>
<dbReference type="InterPro" id="IPR036866">
    <property type="entry name" value="RibonucZ/Hydroxyglut_hydro"/>
</dbReference>
<comment type="caution">
    <text evidence="1">The sequence shown here is derived from an EMBL/GenBank/DDBJ whole genome shotgun (WGS) entry which is preliminary data.</text>
</comment>
<gene>
    <name evidence="1" type="ORF">ASZ90_019697</name>
</gene>
<sequence>MAVMTIRIEGRAMFSMKDSLEKLSLLDVAVVYPGHGKPFTNFDEAIDRAKKRIQWFLDNRERIGEDLLKKLIIYTVMRKRKVKDDAYYQYLMGTYWFKETIDLYFNGEYEEKYKDIISGFINRGILKLESGFLYATIKP</sequence>
<dbReference type="EMBL" id="LNQE01001901">
    <property type="protein sequence ID" value="KUG02921.1"/>
    <property type="molecule type" value="Genomic_DNA"/>
</dbReference>
<reference evidence="1" key="1">
    <citation type="journal article" date="2015" name="Proc. Natl. Acad. Sci. U.S.A.">
        <title>Networks of energetic and metabolic interactions define dynamics in microbial communities.</title>
        <authorList>
            <person name="Embree M."/>
            <person name="Liu J.K."/>
            <person name="Al-Bassam M.M."/>
            <person name="Zengler K."/>
        </authorList>
    </citation>
    <scope>NUCLEOTIDE SEQUENCE</scope>
</reference>
<dbReference type="AlphaFoldDB" id="A0A0W8E358"/>
<organism evidence="1">
    <name type="scientific">hydrocarbon metagenome</name>
    <dbReference type="NCBI Taxonomy" id="938273"/>
    <lineage>
        <taxon>unclassified sequences</taxon>
        <taxon>metagenomes</taxon>
        <taxon>ecological metagenomes</taxon>
    </lineage>
</organism>
<accession>A0A0W8E358</accession>
<proteinExistence type="predicted"/>
<protein>
    <recommendedName>
        <fullName evidence="2">Metallo-beta-lactamase domain-containing protein</fullName>
    </recommendedName>
</protein>
<dbReference type="SUPFAM" id="SSF56281">
    <property type="entry name" value="Metallo-hydrolase/oxidoreductase"/>
    <property type="match status" value="1"/>
</dbReference>